<dbReference type="InterPro" id="IPR008141">
    <property type="entry name" value="Ala_DH"/>
</dbReference>
<sequence length="377" mass="40160">MRIGVPKEIKNHEYRVGLTPGAVHAFTSAGHEVLIETHAGHAIGFTDQDYMQAGARIVLKAEDAWSADMVIKVKEPLPAEYGYFREGLILYTYLHLAPEPELTRALMESKVTAFAYETIQLPNGSLPLLTPMSEVAGRMSIQIGAHFLEKAHGGKGVLLSGVPGVAPGKVTIVGGGIVGTNAAKMAMGLGADVTILDINPDRLRQLDDLFQGRVKTMMSNSYNIAEAVRQADLLVGAVLIPGARAPRLVTEEMVKQMSLGSVIVDVAIDQGGSIETIDRITTHDAPTYEKFGVVHYAVANMPGAVARTSTMALTNVTVPYGLQIANKGCIQAARDNQALAKGINVMNGKVTYKAVADAHGTEYVHVHTLLGDTAVSI</sequence>
<dbReference type="RefSeq" id="WP_379891915.1">
    <property type="nucleotide sequence ID" value="NZ_CBCSCT010000003.1"/>
</dbReference>
<evidence type="ECO:0000256" key="4">
    <source>
        <dbReference type="ARBA" id="ARBA00023002"/>
    </source>
</evidence>
<dbReference type="SMART" id="SM01002">
    <property type="entry name" value="AlaDh_PNT_C"/>
    <property type="match status" value="1"/>
</dbReference>
<dbReference type="NCBIfam" id="TIGR00518">
    <property type="entry name" value="alaDH"/>
    <property type="match status" value="1"/>
</dbReference>
<dbReference type="GO" id="GO:0000286">
    <property type="term" value="F:alanine dehydrogenase activity"/>
    <property type="evidence" value="ECO:0007669"/>
    <property type="project" value="UniProtKB-EC"/>
</dbReference>
<comment type="similarity">
    <text evidence="2 6">Belongs to the AlaDH/PNT family.</text>
</comment>
<dbReference type="Gene3D" id="3.40.50.720">
    <property type="entry name" value="NAD(P)-binding Rossmann-like Domain"/>
    <property type="match status" value="2"/>
</dbReference>
<dbReference type="Proteomes" id="UP001596250">
    <property type="component" value="Unassembled WGS sequence"/>
</dbReference>
<dbReference type="PROSITE" id="PS00837">
    <property type="entry name" value="ALADH_PNT_2"/>
    <property type="match status" value="1"/>
</dbReference>
<evidence type="ECO:0000259" key="7">
    <source>
        <dbReference type="SMART" id="SM01002"/>
    </source>
</evidence>
<dbReference type="Pfam" id="PF05222">
    <property type="entry name" value="AlaDh_PNT_N"/>
    <property type="match status" value="1"/>
</dbReference>
<organism evidence="9 10">
    <name type="scientific">Marinicrinis lubricantis</name>
    <dbReference type="NCBI Taxonomy" id="2086470"/>
    <lineage>
        <taxon>Bacteria</taxon>
        <taxon>Bacillati</taxon>
        <taxon>Bacillota</taxon>
        <taxon>Bacilli</taxon>
        <taxon>Bacillales</taxon>
        <taxon>Paenibacillaceae</taxon>
    </lineage>
</organism>
<dbReference type="PANTHER" id="PTHR42795">
    <property type="entry name" value="ALANINE DEHYDROGENASE"/>
    <property type="match status" value="1"/>
</dbReference>
<evidence type="ECO:0000256" key="2">
    <source>
        <dbReference type="ARBA" id="ARBA00005689"/>
    </source>
</evidence>
<evidence type="ECO:0000256" key="5">
    <source>
        <dbReference type="ARBA" id="ARBA00023027"/>
    </source>
</evidence>
<dbReference type="SUPFAM" id="SSF51735">
    <property type="entry name" value="NAD(P)-binding Rossmann-fold domains"/>
    <property type="match status" value="1"/>
</dbReference>
<evidence type="ECO:0000259" key="8">
    <source>
        <dbReference type="SMART" id="SM01003"/>
    </source>
</evidence>
<proteinExistence type="inferred from homology"/>
<dbReference type="CDD" id="cd05305">
    <property type="entry name" value="L-AlaDH"/>
    <property type="match status" value="1"/>
</dbReference>
<dbReference type="InterPro" id="IPR007698">
    <property type="entry name" value="AlaDH/PNT_NAD(H)-bd"/>
</dbReference>
<protein>
    <recommendedName>
        <fullName evidence="3 6">Alanine dehydrogenase</fullName>
        <ecNumber evidence="3 6">1.4.1.1</ecNumber>
    </recommendedName>
</protein>
<feature type="domain" description="Alanine dehydrogenase/pyridine nucleotide transhydrogenase N-terminal" evidence="8">
    <location>
        <begin position="4"/>
        <end position="136"/>
    </location>
</feature>
<comment type="caution">
    <text evidence="9">The sequence shown here is derived from an EMBL/GenBank/DDBJ whole genome shotgun (WGS) entry which is preliminary data.</text>
</comment>
<comment type="catalytic activity">
    <reaction evidence="6">
        <text>L-alanine + NAD(+) + H2O = pyruvate + NH4(+) + NADH + H(+)</text>
        <dbReference type="Rhea" id="RHEA:18405"/>
        <dbReference type="ChEBI" id="CHEBI:15361"/>
        <dbReference type="ChEBI" id="CHEBI:15377"/>
        <dbReference type="ChEBI" id="CHEBI:15378"/>
        <dbReference type="ChEBI" id="CHEBI:28938"/>
        <dbReference type="ChEBI" id="CHEBI:57540"/>
        <dbReference type="ChEBI" id="CHEBI:57945"/>
        <dbReference type="ChEBI" id="CHEBI:57972"/>
        <dbReference type="EC" id="1.4.1.1"/>
    </reaction>
</comment>
<dbReference type="SUPFAM" id="SSF52283">
    <property type="entry name" value="Formate/glycerate dehydrogenase catalytic domain-like"/>
    <property type="match status" value="1"/>
</dbReference>
<reference evidence="10" key="1">
    <citation type="journal article" date="2019" name="Int. J. Syst. Evol. Microbiol.">
        <title>The Global Catalogue of Microorganisms (GCM) 10K type strain sequencing project: providing services to taxonomists for standard genome sequencing and annotation.</title>
        <authorList>
            <consortium name="The Broad Institute Genomics Platform"/>
            <consortium name="The Broad Institute Genome Sequencing Center for Infectious Disease"/>
            <person name="Wu L."/>
            <person name="Ma J."/>
        </authorList>
    </citation>
    <scope>NUCLEOTIDE SEQUENCE [LARGE SCALE GENOMIC DNA]</scope>
    <source>
        <strain evidence="10">CCM 8749</strain>
    </source>
</reference>
<dbReference type="InterPro" id="IPR008143">
    <property type="entry name" value="Ala_DH/PNT_CS2"/>
</dbReference>
<dbReference type="PIRSF" id="PIRSF000183">
    <property type="entry name" value="Alanine_dh"/>
    <property type="match status" value="1"/>
</dbReference>
<dbReference type="InterPro" id="IPR007886">
    <property type="entry name" value="AlaDH/PNT_N"/>
</dbReference>
<evidence type="ECO:0000313" key="10">
    <source>
        <dbReference type="Proteomes" id="UP001596250"/>
    </source>
</evidence>
<dbReference type="EC" id="1.4.1.1" evidence="3 6"/>
<dbReference type="Pfam" id="PF01262">
    <property type="entry name" value="AlaDh_PNT_C"/>
    <property type="match status" value="1"/>
</dbReference>
<keyword evidence="5 6" id="KW-0520">NAD</keyword>
<keyword evidence="10" id="KW-1185">Reference proteome</keyword>
<evidence type="ECO:0000256" key="6">
    <source>
        <dbReference type="PIRNR" id="PIRNR000183"/>
    </source>
</evidence>
<comment type="pathway">
    <text evidence="1">Amino-acid degradation; L-alanine degradation via dehydrogenase pathway; NH(3) and pyruvate from L-alanine: step 1/1.</text>
</comment>
<accession>A0ABW1IJN8</accession>
<gene>
    <name evidence="9" type="primary">ald</name>
    <name evidence="9" type="ORF">ACFPXP_02070</name>
</gene>
<dbReference type="InterPro" id="IPR036291">
    <property type="entry name" value="NAD(P)-bd_dom_sf"/>
</dbReference>
<keyword evidence="4 6" id="KW-0560">Oxidoreductase</keyword>
<evidence type="ECO:0000313" key="9">
    <source>
        <dbReference type="EMBL" id="MFC5985259.1"/>
    </source>
</evidence>
<dbReference type="SMART" id="SM01003">
    <property type="entry name" value="AlaDh_PNT_N"/>
    <property type="match status" value="1"/>
</dbReference>
<evidence type="ECO:0000256" key="1">
    <source>
        <dbReference type="ARBA" id="ARBA00005206"/>
    </source>
</evidence>
<dbReference type="PANTHER" id="PTHR42795:SF1">
    <property type="entry name" value="ALANINE DEHYDROGENASE"/>
    <property type="match status" value="1"/>
</dbReference>
<dbReference type="EMBL" id="JBHSQV010000010">
    <property type="protein sequence ID" value="MFC5985259.1"/>
    <property type="molecule type" value="Genomic_DNA"/>
</dbReference>
<feature type="domain" description="Alanine dehydrogenase/pyridine nucleotide transhydrogenase NAD(H)-binding" evidence="7">
    <location>
        <begin position="148"/>
        <end position="297"/>
    </location>
</feature>
<name>A0ABW1IJN8_9BACL</name>
<evidence type="ECO:0000256" key="3">
    <source>
        <dbReference type="ARBA" id="ARBA00012897"/>
    </source>
</evidence>